<evidence type="ECO:0000313" key="2">
    <source>
        <dbReference type="EMBL" id="EYB97865.1"/>
    </source>
</evidence>
<keyword evidence="3" id="KW-1185">Reference proteome</keyword>
<name>A0A016T576_9BILA</name>
<dbReference type="Proteomes" id="UP000024635">
    <property type="component" value="Unassembled WGS sequence"/>
</dbReference>
<feature type="transmembrane region" description="Helical" evidence="1">
    <location>
        <begin position="15"/>
        <end position="35"/>
    </location>
</feature>
<keyword evidence="1" id="KW-1133">Transmembrane helix</keyword>
<evidence type="ECO:0000256" key="1">
    <source>
        <dbReference type="SAM" id="Phobius"/>
    </source>
</evidence>
<dbReference type="AlphaFoldDB" id="A0A016T576"/>
<comment type="caution">
    <text evidence="2">The sequence shown here is derived from an EMBL/GenBank/DDBJ whole genome shotgun (WGS) entry which is preliminary data.</text>
</comment>
<protein>
    <submittedName>
        <fullName evidence="2">Uncharacterized protein</fullName>
    </submittedName>
</protein>
<keyword evidence="1" id="KW-0472">Membrane</keyword>
<organism evidence="2 3">
    <name type="scientific">Ancylostoma ceylanicum</name>
    <dbReference type="NCBI Taxonomy" id="53326"/>
    <lineage>
        <taxon>Eukaryota</taxon>
        <taxon>Metazoa</taxon>
        <taxon>Ecdysozoa</taxon>
        <taxon>Nematoda</taxon>
        <taxon>Chromadorea</taxon>
        <taxon>Rhabditida</taxon>
        <taxon>Rhabditina</taxon>
        <taxon>Rhabditomorpha</taxon>
        <taxon>Strongyloidea</taxon>
        <taxon>Ancylostomatidae</taxon>
        <taxon>Ancylostomatinae</taxon>
        <taxon>Ancylostoma</taxon>
    </lineage>
</organism>
<gene>
    <name evidence="2" type="primary">Acey_s0136.g1968</name>
    <name evidence="2" type="ORF">Y032_0136g1968</name>
</gene>
<dbReference type="EMBL" id="JARK01001472">
    <property type="protein sequence ID" value="EYB97865.1"/>
    <property type="molecule type" value="Genomic_DNA"/>
</dbReference>
<proteinExistence type="predicted"/>
<sequence>MHEAPKLGGFSVKSIVRWLYGFALHPSFSCAAISMSMKSTTVIQLSTDIYENTEMTSRLVTIFAFFSCSLFVALTV</sequence>
<reference evidence="3" key="1">
    <citation type="journal article" date="2015" name="Nat. Genet.">
        <title>The genome and transcriptome of the zoonotic hookworm Ancylostoma ceylanicum identify infection-specific gene families.</title>
        <authorList>
            <person name="Schwarz E.M."/>
            <person name="Hu Y."/>
            <person name="Antoshechkin I."/>
            <person name="Miller M.M."/>
            <person name="Sternberg P.W."/>
            <person name="Aroian R.V."/>
        </authorList>
    </citation>
    <scope>NUCLEOTIDE SEQUENCE</scope>
    <source>
        <strain evidence="3">HY135</strain>
    </source>
</reference>
<keyword evidence="1" id="KW-0812">Transmembrane</keyword>
<accession>A0A016T576</accession>
<evidence type="ECO:0000313" key="3">
    <source>
        <dbReference type="Proteomes" id="UP000024635"/>
    </source>
</evidence>
<feature type="transmembrane region" description="Helical" evidence="1">
    <location>
        <begin position="56"/>
        <end position="74"/>
    </location>
</feature>